<gene>
    <name evidence="2" type="ORF">NKR19_g3250</name>
</gene>
<organism evidence="2 3">
    <name type="scientific">Coniochaeta hoffmannii</name>
    <dbReference type="NCBI Taxonomy" id="91930"/>
    <lineage>
        <taxon>Eukaryota</taxon>
        <taxon>Fungi</taxon>
        <taxon>Dikarya</taxon>
        <taxon>Ascomycota</taxon>
        <taxon>Pezizomycotina</taxon>
        <taxon>Sordariomycetes</taxon>
        <taxon>Sordariomycetidae</taxon>
        <taxon>Coniochaetales</taxon>
        <taxon>Coniochaetaceae</taxon>
        <taxon>Coniochaeta</taxon>
    </lineage>
</organism>
<evidence type="ECO:0000256" key="1">
    <source>
        <dbReference type="SAM" id="MobiDB-lite"/>
    </source>
</evidence>
<proteinExistence type="predicted"/>
<accession>A0AA38VZ36</accession>
<dbReference type="AlphaFoldDB" id="A0AA38VZ36"/>
<name>A0AA38VZ36_9PEZI</name>
<evidence type="ECO:0000313" key="3">
    <source>
        <dbReference type="Proteomes" id="UP001174691"/>
    </source>
</evidence>
<keyword evidence="3" id="KW-1185">Reference proteome</keyword>
<feature type="region of interest" description="Disordered" evidence="1">
    <location>
        <begin position="24"/>
        <end position="43"/>
    </location>
</feature>
<evidence type="ECO:0000313" key="2">
    <source>
        <dbReference type="EMBL" id="KAJ9158513.1"/>
    </source>
</evidence>
<comment type="caution">
    <text evidence="2">The sequence shown here is derived from an EMBL/GenBank/DDBJ whole genome shotgun (WGS) entry which is preliminary data.</text>
</comment>
<dbReference type="EMBL" id="JANBVN010000035">
    <property type="protein sequence ID" value="KAJ9158513.1"/>
    <property type="molecule type" value="Genomic_DNA"/>
</dbReference>
<reference evidence="2" key="1">
    <citation type="submission" date="2022-07" db="EMBL/GenBank/DDBJ databases">
        <title>Fungi with potential for degradation of polypropylene.</title>
        <authorList>
            <person name="Gostincar C."/>
        </authorList>
    </citation>
    <scope>NUCLEOTIDE SEQUENCE</scope>
    <source>
        <strain evidence="2">EXF-13287</strain>
    </source>
</reference>
<protein>
    <submittedName>
        <fullName evidence="2">Uncharacterized protein</fullName>
    </submittedName>
</protein>
<feature type="compositionally biased region" description="Basic and acidic residues" evidence="1">
    <location>
        <begin position="24"/>
        <end position="36"/>
    </location>
</feature>
<dbReference type="Proteomes" id="UP001174691">
    <property type="component" value="Unassembled WGS sequence"/>
</dbReference>
<sequence>MVLNERTAHSVHLATLEEKGLPIRVGRSNEESEGKKRTTPGIPRWSPTRVLVWRSPAYRWESGRDPEFSDVYGRT</sequence>